<sequence length="131" mass="15669">MPNYFVEYHKRSDGQAIVEYDTLETYCQIQGQPKQHVADVLTSCPRVEYYVKDDSGKTVAVFFLMRTIDMHHGPVAMFCADWVHPMHRRNRQIHKLRMWYLKRFCETFGTKKYQRSRHLSPTVQIQITKEV</sequence>
<proteinExistence type="predicted"/>
<accession>A0ABZ2CNW8</accession>
<protein>
    <submittedName>
        <fullName evidence="1">Host specificity protein A</fullName>
    </submittedName>
</protein>
<evidence type="ECO:0000313" key="1">
    <source>
        <dbReference type="EMBL" id="WVX92109.1"/>
    </source>
</evidence>
<keyword evidence="2" id="KW-1185">Reference proteome</keyword>
<organism evidence="1 2">
    <name type="scientific">Aeromonas phage phiA014S</name>
    <dbReference type="NCBI Taxonomy" id="3119845"/>
    <lineage>
        <taxon>Viruses</taxon>
        <taxon>Duplodnaviria</taxon>
        <taxon>Heunggongvirae</taxon>
        <taxon>Uroviricota</taxon>
        <taxon>Caudoviricetes</taxon>
        <taxon>Autographivirales</taxon>
        <taxon>Autotranscriptaviridae</taxon>
        <taxon>Studiervirinae</taxon>
        <taxon>Coryciavirus</taxon>
        <taxon>Coryciavirus A014S</taxon>
    </lineage>
</organism>
<name>A0ABZ2CNW8_9CAUD</name>
<dbReference type="EMBL" id="PP226939">
    <property type="protein sequence ID" value="WVX92109.1"/>
    <property type="molecule type" value="Genomic_DNA"/>
</dbReference>
<evidence type="ECO:0000313" key="2">
    <source>
        <dbReference type="Proteomes" id="UP001333037"/>
    </source>
</evidence>
<reference evidence="1 2" key="1">
    <citation type="submission" date="2024-01" db="EMBL/GenBank/DDBJ databases">
        <authorList>
            <person name="Wang Y."/>
            <person name="Lin M."/>
        </authorList>
    </citation>
    <scope>NUCLEOTIDE SEQUENCE [LARGE SCALE GENOMIC DNA]</scope>
</reference>
<dbReference type="Proteomes" id="UP001333037">
    <property type="component" value="Segment"/>
</dbReference>